<accession>A0A6L7G9I1</accession>
<dbReference type="PIRSF" id="PIRSF016184">
    <property type="entry name" value="PhzC_PhzF"/>
    <property type="match status" value="1"/>
</dbReference>
<protein>
    <submittedName>
        <fullName evidence="4">PhzF family phenazine biosynthesis isomerase</fullName>
    </submittedName>
</protein>
<evidence type="ECO:0000313" key="5">
    <source>
        <dbReference type="Proteomes" id="UP000477911"/>
    </source>
</evidence>
<dbReference type="GO" id="GO:0016853">
    <property type="term" value="F:isomerase activity"/>
    <property type="evidence" value="ECO:0007669"/>
    <property type="project" value="UniProtKB-KW"/>
</dbReference>
<organism evidence="4 5">
    <name type="scientific">Pseudooceanicola albus</name>
    <dbReference type="NCBI Taxonomy" id="2692189"/>
    <lineage>
        <taxon>Bacteria</taxon>
        <taxon>Pseudomonadati</taxon>
        <taxon>Pseudomonadota</taxon>
        <taxon>Alphaproteobacteria</taxon>
        <taxon>Rhodobacterales</taxon>
        <taxon>Paracoccaceae</taxon>
        <taxon>Pseudooceanicola</taxon>
    </lineage>
</organism>
<dbReference type="PANTHER" id="PTHR13774:SF17">
    <property type="entry name" value="PHENAZINE BIOSYNTHESIS-LIKE DOMAIN-CONTAINING PROTEIN"/>
    <property type="match status" value="1"/>
</dbReference>
<evidence type="ECO:0000313" key="4">
    <source>
        <dbReference type="EMBL" id="MXN20066.1"/>
    </source>
</evidence>
<dbReference type="GO" id="GO:0005737">
    <property type="term" value="C:cytoplasm"/>
    <property type="evidence" value="ECO:0007669"/>
    <property type="project" value="TreeGrafter"/>
</dbReference>
<name>A0A6L7G9I1_9RHOB</name>
<dbReference type="Pfam" id="PF02567">
    <property type="entry name" value="PhzC-PhzF"/>
    <property type="match status" value="1"/>
</dbReference>
<keyword evidence="5" id="KW-1185">Reference proteome</keyword>
<dbReference type="Proteomes" id="UP000477911">
    <property type="component" value="Unassembled WGS sequence"/>
</dbReference>
<proteinExistence type="inferred from homology"/>
<keyword evidence="2 4" id="KW-0413">Isomerase</keyword>
<sequence length="264" mass="28493">MFQVDAFSAELFSGNPAGVLILDDWLDEKVMQSIAMENNLAETAFARPAAEGSGWDLRWFTPQTEVDFCGHATLATAHVLTTEYGASGTLAFQTLAGTLRVTATDAGYELDLPVRPPQPMPDPLPAHWAEALSDLPEGTPLWQSPGNLFAELPDAAAILAFRPNLPKLRLLAPMGLVITAPGASIDFVSRYFVPGSGIDEDPVTGSTHATLVPLWAERLGRTRLSAAQLSRRGGQIACRLEGDRVYLEGQAITYMDAMLRIMPT</sequence>
<dbReference type="EMBL" id="WUMU01000023">
    <property type="protein sequence ID" value="MXN20066.1"/>
    <property type="molecule type" value="Genomic_DNA"/>
</dbReference>
<dbReference type="AlphaFoldDB" id="A0A6L7G9I1"/>
<dbReference type="NCBIfam" id="TIGR00654">
    <property type="entry name" value="PhzF_family"/>
    <property type="match status" value="1"/>
</dbReference>
<feature type="active site" evidence="3">
    <location>
        <position position="42"/>
    </location>
</feature>
<dbReference type="InterPro" id="IPR003719">
    <property type="entry name" value="Phenazine_PhzF-like"/>
</dbReference>
<evidence type="ECO:0000256" key="1">
    <source>
        <dbReference type="ARBA" id="ARBA00008270"/>
    </source>
</evidence>
<dbReference type="Gene3D" id="3.10.310.10">
    <property type="entry name" value="Diaminopimelate Epimerase, Chain A, domain 1"/>
    <property type="match status" value="2"/>
</dbReference>
<gene>
    <name evidence="4" type="ORF">GR170_19705</name>
</gene>
<evidence type="ECO:0000256" key="3">
    <source>
        <dbReference type="PIRSR" id="PIRSR016184-1"/>
    </source>
</evidence>
<comment type="similarity">
    <text evidence="1">Belongs to the PhzF family.</text>
</comment>
<comment type="caution">
    <text evidence="4">The sequence shown here is derived from an EMBL/GenBank/DDBJ whole genome shotgun (WGS) entry which is preliminary data.</text>
</comment>
<evidence type="ECO:0000256" key="2">
    <source>
        <dbReference type="ARBA" id="ARBA00023235"/>
    </source>
</evidence>
<reference evidence="4 5" key="1">
    <citation type="submission" date="2019-12" db="EMBL/GenBank/DDBJ databases">
        <authorList>
            <person name="Li M."/>
        </authorList>
    </citation>
    <scope>NUCLEOTIDE SEQUENCE [LARGE SCALE GENOMIC DNA]</scope>
    <source>
        <strain evidence="4 5">GBMRC 2024</strain>
    </source>
</reference>
<dbReference type="PANTHER" id="PTHR13774">
    <property type="entry name" value="PHENAZINE BIOSYNTHESIS PROTEIN"/>
    <property type="match status" value="1"/>
</dbReference>
<dbReference type="SUPFAM" id="SSF54506">
    <property type="entry name" value="Diaminopimelate epimerase-like"/>
    <property type="match status" value="1"/>
</dbReference>